<dbReference type="InterPro" id="IPR020894">
    <property type="entry name" value="Cadherin_CS"/>
</dbReference>
<dbReference type="CDD" id="cd11304">
    <property type="entry name" value="Cadherin_repeat"/>
    <property type="match status" value="1"/>
</dbReference>
<comment type="subcellular location">
    <subcellularLocation>
        <location evidence="1">Cell membrane</location>
        <topology evidence="1">Single-pass type I membrane protein</topology>
    </subcellularLocation>
</comment>
<evidence type="ECO:0000313" key="14">
    <source>
        <dbReference type="Proteomes" id="UP001591681"/>
    </source>
</evidence>
<comment type="caution">
    <text evidence="13">The sequence shown here is derived from an EMBL/GenBank/DDBJ whole genome shotgun (WGS) entry which is preliminary data.</text>
</comment>
<gene>
    <name evidence="13" type="ORF">ACEWY4_012996</name>
</gene>
<evidence type="ECO:0000256" key="10">
    <source>
        <dbReference type="ARBA" id="ARBA00041040"/>
    </source>
</evidence>
<keyword evidence="8" id="KW-0472">Membrane</keyword>
<reference evidence="13 14" key="1">
    <citation type="submission" date="2024-09" db="EMBL/GenBank/DDBJ databases">
        <title>A chromosome-level genome assembly of Gray's grenadier anchovy, Coilia grayii.</title>
        <authorList>
            <person name="Fu Z."/>
        </authorList>
    </citation>
    <scope>NUCLEOTIDE SEQUENCE [LARGE SCALE GENOMIC DNA]</scope>
    <source>
        <strain evidence="13">G4</strain>
        <tissue evidence="13">Muscle</tissue>
    </source>
</reference>
<dbReference type="AlphaFoldDB" id="A0ABD1JV44"/>
<dbReference type="PROSITE" id="PS00232">
    <property type="entry name" value="CADHERIN_1"/>
    <property type="match status" value="1"/>
</dbReference>
<dbReference type="InterPro" id="IPR039808">
    <property type="entry name" value="Cadherin"/>
</dbReference>
<keyword evidence="14" id="KW-1185">Reference proteome</keyword>
<dbReference type="PROSITE" id="PS50268">
    <property type="entry name" value="CADHERIN_2"/>
    <property type="match status" value="2"/>
</dbReference>
<evidence type="ECO:0000256" key="11">
    <source>
        <dbReference type="PROSITE-ProRule" id="PRU00043"/>
    </source>
</evidence>
<evidence type="ECO:0000256" key="4">
    <source>
        <dbReference type="ARBA" id="ARBA00022723"/>
    </source>
</evidence>
<feature type="domain" description="Cadherin" evidence="12">
    <location>
        <begin position="41"/>
        <end position="114"/>
    </location>
</feature>
<keyword evidence="7" id="KW-0130">Cell adhesion</keyword>
<evidence type="ECO:0000256" key="8">
    <source>
        <dbReference type="ARBA" id="ARBA00023136"/>
    </source>
</evidence>
<dbReference type="Pfam" id="PF00028">
    <property type="entry name" value="Cadherin"/>
    <property type="match status" value="1"/>
</dbReference>
<keyword evidence="6 11" id="KW-0106">Calcium</keyword>
<keyword evidence="5" id="KW-0677">Repeat</keyword>
<keyword evidence="9" id="KW-0325">Glycoprotein</keyword>
<dbReference type="SUPFAM" id="SSF49313">
    <property type="entry name" value="Cadherin-like"/>
    <property type="match status" value="1"/>
</dbReference>
<name>A0ABD1JV44_9TELE</name>
<dbReference type="InterPro" id="IPR015919">
    <property type="entry name" value="Cadherin-like_sf"/>
</dbReference>
<proteinExistence type="predicted"/>
<evidence type="ECO:0000256" key="9">
    <source>
        <dbReference type="ARBA" id="ARBA00023180"/>
    </source>
</evidence>
<evidence type="ECO:0000256" key="1">
    <source>
        <dbReference type="ARBA" id="ARBA00004251"/>
    </source>
</evidence>
<keyword evidence="2" id="KW-1003">Cell membrane</keyword>
<dbReference type="PANTHER" id="PTHR24027:SF81">
    <property type="entry name" value="CADHERIN-4"/>
    <property type="match status" value="1"/>
</dbReference>
<dbReference type="EMBL" id="JBHFQA010000011">
    <property type="protein sequence ID" value="KAL2090733.1"/>
    <property type="molecule type" value="Genomic_DNA"/>
</dbReference>
<dbReference type="PANTHER" id="PTHR24027">
    <property type="entry name" value="CADHERIN-23"/>
    <property type="match status" value="1"/>
</dbReference>
<dbReference type="GO" id="GO:0007155">
    <property type="term" value="P:cell adhesion"/>
    <property type="evidence" value="ECO:0007669"/>
    <property type="project" value="UniProtKB-KW"/>
</dbReference>
<evidence type="ECO:0000313" key="13">
    <source>
        <dbReference type="EMBL" id="KAL2090733.1"/>
    </source>
</evidence>
<evidence type="ECO:0000256" key="7">
    <source>
        <dbReference type="ARBA" id="ARBA00022889"/>
    </source>
</evidence>
<dbReference type="FunFam" id="2.60.40.60:FF:000022">
    <property type="entry name" value="Cadherin 2"/>
    <property type="match status" value="1"/>
</dbReference>
<dbReference type="GO" id="GO:0005886">
    <property type="term" value="C:plasma membrane"/>
    <property type="evidence" value="ECO:0007669"/>
    <property type="project" value="UniProtKB-SubCell"/>
</dbReference>
<protein>
    <recommendedName>
        <fullName evidence="10">Cadherin-4</fullName>
    </recommendedName>
</protein>
<evidence type="ECO:0000256" key="3">
    <source>
        <dbReference type="ARBA" id="ARBA00022692"/>
    </source>
</evidence>
<feature type="domain" description="Cadherin" evidence="12">
    <location>
        <begin position="7"/>
        <end position="40"/>
    </location>
</feature>
<evidence type="ECO:0000256" key="5">
    <source>
        <dbReference type="ARBA" id="ARBA00022737"/>
    </source>
</evidence>
<evidence type="ECO:0000256" key="2">
    <source>
        <dbReference type="ARBA" id="ARBA00022475"/>
    </source>
</evidence>
<evidence type="ECO:0000256" key="6">
    <source>
        <dbReference type="ARBA" id="ARBA00022837"/>
    </source>
</evidence>
<dbReference type="GO" id="GO:0005509">
    <property type="term" value="F:calcium ion binding"/>
    <property type="evidence" value="ECO:0007669"/>
    <property type="project" value="UniProtKB-UniRule"/>
</dbReference>
<accession>A0ABD1JV44</accession>
<evidence type="ECO:0000259" key="12">
    <source>
        <dbReference type="PROSITE" id="PS50268"/>
    </source>
</evidence>
<dbReference type="InterPro" id="IPR002126">
    <property type="entry name" value="Cadherin-like_dom"/>
</dbReference>
<organism evidence="13 14">
    <name type="scientific">Coilia grayii</name>
    <name type="common">Gray's grenadier anchovy</name>
    <dbReference type="NCBI Taxonomy" id="363190"/>
    <lineage>
        <taxon>Eukaryota</taxon>
        <taxon>Metazoa</taxon>
        <taxon>Chordata</taxon>
        <taxon>Craniata</taxon>
        <taxon>Vertebrata</taxon>
        <taxon>Euteleostomi</taxon>
        <taxon>Actinopterygii</taxon>
        <taxon>Neopterygii</taxon>
        <taxon>Teleostei</taxon>
        <taxon>Clupei</taxon>
        <taxon>Clupeiformes</taxon>
        <taxon>Clupeoidei</taxon>
        <taxon>Engraulidae</taxon>
        <taxon>Coilinae</taxon>
        <taxon>Coilia</taxon>
    </lineage>
</organism>
<dbReference type="PRINTS" id="PR00205">
    <property type="entry name" value="CADHERIN"/>
</dbReference>
<keyword evidence="4" id="KW-0479">Metal-binding</keyword>
<keyword evidence="3" id="KW-0812">Transmembrane</keyword>
<dbReference type="GO" id="GO:0009653">
    <property type="term" value="P:anatomical structure morphogenesis"/>
    <property type="evidence" value="ECO:0007669"/>
    <property type="project" value="UniProtKB-ARBA"/>
</dbReference>
<sequence length="146" mass="16094">MANNTPEVKAHAVDMNGIQVESPIDLYIYVIDMNDNRPEFHNQVYNGSVPEGSKPGTHVMRVTAHDADDDTTANGIVQYRILSETPHNPSHMFTINRETGDIVTVAAGLDRENKPTLNNWSPTEPKPRYLCTDTGNGPHADLLTGL</sequence>
<dbReference type="Gene3D" id="2.60.40.60">
    <property type="entry name" value="Cadherins"/>
    <property type="match status" value="1"/>
</dbReference>
<dbReference type="Proteomes" id="UP001591681">
    <property type="component" value="Unassembled WGS sequence"/>
</dbReference>